<accession>A0A4P7BFK6</accession>
<dbReference type="Proteomes" id="UP000294359">
    <property type="component" value="Chromosome"/>
</dbReference>
<evidence type="ECO:0000313" key="2">
    <source>
        <dbReference type="EMBL" id="QBQ36993.1"/>
    </source>
</evidence>
<dbReference type="OrthoDB" id="573462at2"/>
<organism evidence="1 4">
    <name type="scientific">Pseudoduganella plicata</name>
    <dbReference type="NCBI Taxonomy" id="321984"/>
    <lineage>
        <taxon>Bacteria</taxon>
        <taxon>Pseudomonadati</taxon>
        <taxon>Pseudomonadota</taxon>
        <taxon>Betaproteobacteria</taxon>
        <taxon>Burkholderiales</taxon>
        <taxon>Oxalobacteraceae</taxon>
        <taxon>Telluria group</taxon>
        <taxon>Pseudoduganella</taxon>
    </lineage>
</organism>
<evidence type="ECO:0000313" key="1">
    <source>
        <dbReference type="EMBL" id="GGZ08229.1"/>
    </source>
</evidence>
<dbReference type="RefSeq" id="WP_134385362.1">
    <property type="nucleotide sequence ID" value="NZ_BMWW01000011.1"/>
</dbReference>
<protein>
    <recommendedName>
        <fullName evidence="5">Uracil-DNA glycosylase-like domain-containing protein</fullName>
    </recommendedName>
</protein>
<dbReference type="EMBL" id="BMWW01000011">
    <property type="protein sequence ID" value="GGZ08229.1"/>
    <property type="molecule type" value="Genomic_DNA"/>
</dbReference>
<proteinExistence type="predicted"/>
<evidence type="ECO:0000313" key="3">
    <source>
        <dbReference type="Proteomes" id="UP000294359"/>
    </source>
</evidence>
<dbReference type="AlphaFoldDB" id="A0A4P7BFK6"/>
<gene>
    <name evidence="1" type="primary">yoxB</name>
    <name evidence="2" type="ORF">E1742_13065</name>
    <name evidence="1" type="ORF">GCM10007388_47240</name>
</gene>
<reference evidence="1" key="1">
    <citation type="journal article" date="2014" name="Int. J. Syst. Evol. Microbiol.">
        <title>Complete genome sequence of Corynebacterium casei LMG S-19264T (=DSM 44701T), isolated from a smear-ripened cheese.</title>
        <authorList>
            <consortium name="US DOE Joint Genome Institute (JGI-PGF)"/>
            <person name="Walter F."/>
            <person name="Albersmeier A."/>
            <person name="Kalinowski J."/>
            <person name="Ruckert C."/>
        </authorList>
    </citation>
    <scope>NUCLEOTIDE SEQUENCE</scope>
    <source>
        <strain evidence="1">KCTC 12344</strain>
    </source>
</reference>
<sequence length="261" mass="28528">MTDLFPRFATAIRTADLAAIDRHTLIPAAFLLEQDGPYAVNYIPFEAVNRTARVVVVGLTPGFIQWRNGVAEAQRQLLAGATQEDALLAAKRFGAFSGPLRPNLVALLDAIGLQEWLDVPSCAVLFDTRPDLLHSTSLLRHPVSRHGVNYSGTPAPVSQPFLRRQIGQYFAHEAAALGHAIFVPLGPAVAEGLRWLADQGALSQEQIFDGLPHPSGANAERIAYFLGRKERGTLSSRTDPVRLDLAREELIRKVELLRSQG</sequence>
<reference evidence="1" key="3">
    <citation type="submission" date="2022-12" db="EMBL/GenBank/DDBJ databases">
        <authorList>
            <person name="Sun Q."/>
            <person name="Kim S."/>
        </authorList>
    </citation>
    <scope>NUCLEOTIDE SEQUENCE</scope>
    <source>
        <strain evidence="1">KCTC 12344</strain>
    </source>
</reference>
<dbReference type="Proteomes" id="UP000619512">
    <property type="component" value="Unassembled WGS sequence"/>
</dbReference>
<evidence type="ECO:0008006" key="5">
    <source>
        <dbReference type="Google" id="ProtNLM"/>
    </source>
</evidence>
<keyword evidence="3" id="KW-1185">Reference proteome</keyword>
<dbReference type="EMBL" id="CP038026">
    <property type="protein sequence ID" value="QBQ36993.1"/>
    <property type="molecule type" value="Genomic_DNA"/>
</dbReference>
<evidence type="ECO:0000313" key="4">
    <source>
        <dbReference type="Proteomes" id="UP000619512"/>
    </source>
</evidence>
<reference evidence="2 3" key="2">
    <citation type="submission" date="2019-03" db="EMBL/GenBank/DDBJ databases">
        <title>Draft Genome Sequences of Six Type Strains of the Genus Massilia.</title>
        <authorList>
            <person name="Miess H."/>
            <person name="Frediansyhah A."/>
            <person name="Gross H."/>
        </authorList>
    </citation>
    <scope>NUCLEOTIDE SEQUENCE [LARGE SCALE GENOMIC DNA]</scope>
    <source>
        <strain evidence="2 3">DSM 17505</strain>
    </source>
</reference>
<name>A0A4P7BFK6_9BURK</name>